<dbReference type="Pfam" id="PF03734">
    <property type="entry name" value="YkuD"/>
    <property type="match status" value="1"/>
</dbReference>
<organism evidence="9 10">
    <name type="scientific">Mycobacterium scrofulaceum</name>
    <dbReference type="NCBI Taxonomy" id="1783"/>
    <lineage>
        <taxon>Bacteria</taxon>
        <taxon>Bacillati</taxon>
        <taxon>Actinomycetota</taxon>
        <taxon>Actinomycetes</taxon>
        <taxon>Mycobacteriales</taxon>
        <taxon>Mycobacteriaceae</taxon>
        <taxon>Mycobacterium</taxon>
    </lineage>
</organism>
<dbReference type="Proteomes" id="UP000092207">
    <property type="component" value="Unassembled WGS sequence"/>
</dbReference>
<evidence type="ECO:0000313" key="9">
    <source>
        <dbReference type="EMBL" id="OBH87780.1"/>
    </source>
</evidence>
<reference evidence="9 10" key="1">
    <citation type="submission" date="2016-06" db="EMBL/GenBank/DDBJ databases">
        <authorList>
            <person name="Kjaerup R.B."/>
            <person name="Dalgaard T.S."/>
            <person name="Juul-Madsen H.R."/>
        </authorList>
    </citation>
    <scope>NUCLEOTIDE SEQUENCE [LARGE SCALE GENOMIC DNA]</scope>
    <source>
        <strain evidence="9 10">E2838</strain>
    </source>
</reference>
<dbReference type="AlphaFoldDB" id="A0A1A2UH27"/>
<feature type="domain" description="L,D-TPase catalytic" evidence="8">
    <location>
        <begin position="258"/>
        <end position="393"/>
    </location>
</feature>
<dbReference type="PROSITE" id="PS52029">
    <property type="entry name" value="LD_TPASE"/>
    <property type="match status" value="1"/>
</dbReference>
<keyword evidence="2" id="KW-0808">Transferase</keyword>
<evidence type="ECO:0000256" key="2">
    <source>
        <dbReference type="ARBA" id="ARBA00022679"/>
    </source>
</evidence>
<evidence type="ECO:0000256" key="7">
    <source>
        <dbReference type="PROSITE-ProRule" id="PRU01373"/>
    </source>
</evidence>
<dbReference type="InterPro" id="IPR050979">
    <property type="entry name" value="LD-transpeptidase"/>
</dbReference>
<feature type="active site" description="Nucleophile" evidence="7">
    <location>
        <position position="369"/>
    </location>
</feature>
<keyword evidence="4 7" id="KW-0573">Peptidoglycan synthesis</keyword>
<dbReference type="PANTHER" id="PTHR30582:SF2">
    <property type="entry name" value="L,D-TRANSPEPTIDASE YCIB-RELATED"/>
    <property type="match status" value="1"/>
</dbReference>
<dbReference type="SUPFAM" id="SSF141523">
    <property type="entry name" value="L,D-transpeptidase catalytic domain-like"/>
    <property type="match status" value="1"/>
</dbReference>
<evidence type="ECO:0000313" key="10">
    <source>
        <dbReference type="Proteomes" id="UP000092207"/>
    </source>
</evidence>
<protein>
    <recommendedName>
        <fullName evidence="8">L,D-TPase catalytic domain-containing protein</fullName>
    </recommendedName>
</protein>
<evidence type="ECO:0000259" key="8">
    <source>
        <dbReference type="PROSITE" id="PS52029"/>
    </source>
</evidence>
<dbReference type="InterPro" id="IPR038063">
    <property type="entry name" value="Transpep_catalytic_dom"/>
</dbReference>
<dbReference type="PANTHER" id="PTHR30582">
    <property type="entry name" value="L,D-TRANSPEPTIDASE"/>
    <property type="match status" value="1"/>
</dbReference>
<evidence type="ECO:0000256" key="1">
    <source>
        <dbReference type="ARBA" id="ARBA00004752"/>
    </source>
</evidence>
<keyword evidence="3 7" id="KW-0133">Cell shape</keyword>
<name>A0A1A2UH27_MYCSC</name>
<dbReference type="GO" id="GO:0016746">
    <property type="term" value="F:acyltransferase activity"/>
    <property type="evidence" value="ECO:0007669"/>
    <property type="project" value="UniProtKB-KW"/>
</dbReference>
<dbReference type="Gene3D" id="2.60.40.3780">
    <property type="match status" value="1"/>
</dbReference>
<dbReference type="Gene3D" id="2.40.440.10">
    <property type="entry name" value="L,D-transpeptidase catalytic domain-like"/>
    <property type="match status" value="1"/>
</dbReference>
<evidence type="ECO:0000256" key="3">
    <source>
        <dbReference type="ARBA" id="ARBA00022960"/>
    </source>
</evidence>
<dbReference type="Gene3D" id="2.60.40.3710">
    <property type="match status" value="1"/>
</dbReference>
<dbReference type="InterPro" id="IPR041280">
    <property type="entry name" value="Big_10"/>
</dbReference>
<dbReference type="GO" id="GO:0071555">
    <property type="term" value="P:cell wall organization"/>
    <property type="evidence" value="ECO:0007669"/>
    <property type="project" value="UniProtKB-UniRule"/>
</dbReference>
<dbReference type="RefSeq" id="WP_067310231.1">
    <property type="nucleotide sequence ID" value="NZ_LZJY01000398.1"/>
</dbReference>
<dbReference type="EMBL" id="LZJY01000398">
    <property type="protein sequence ID" value="OBH87780.1"/>
    <property type="molecule type" value="Genomic_DNA"/>
</dbReference>
<keyword evidence="5" id="KW-0012">Acyltransferase</keyword>
<feature type="active site" description="Proton donor/acceptor" evidence="7">
    <location>
        <position position="351"/>
    </location>
</feature>
<proteinExistence type="predicted"/>
<comment type="pathway">
    <text evidence="1 7">Cell wall biogenesis; peptidoglycan biosynthesis.</text>
</comment>
<dbReference type="GO" id="GO:0071972">
    <property type="term" value="F:peptidoglycan L,D-transpeptidase activity"/>
    <property type="evidence" value="ECO:0007669"/>
    <property type="project" value="TreeGrafter"/>
</dbReference>
<dbReference type="InterPro" id="IPR005490">
    <property type="entry name" value="LD_TPept_cat_dom"/>
</dbReference>
<sequence length="425" mass="45282">MMSKTSDRPVHRILRDRRLLLAVLAVVALVGAVVIAASLGCFSGGCGHRSASSKSGPAQVTITPGPDAHDVDPVAPVTVKADTGTLTDVKMVNESGKSVQGVTTPDNTVWKPTVPLGYGRTYTLTVTSRGPNGVASTQVSSFSTVKPSNQTKVSFTATSEAALKDGGTYGVGTVIVAHFDEQIADRAAAERQLAVTTNPKVEGSWYWVDDQNAHWRPEHYYAPGTTVTAEAKIYGISLGNGLFGQDDTKVSFRIGDAHVSIADDATHQVTVFNNGALVRTMPTSMGMGGTENVGGKSISLWTPPGTYTVLDKGNPVVMDSSTFGLPKNSRLGYRETINWATKISTDGIYLHELDATVWAQGHQDTSHGCLNLNADNAKWFYDFSVPGDVVEVRNSGGPPLTLAQNGDWTLSWDDWRKGSALKPQT</sequence>
<keyword evidence="6 7" id="KW-0961">Cell wall biogenesis/degradation</keyword>
<dbReference type="GO" id="GO:0018104">
    <property type="term" value="P:peptidoglycan-protein cross-linking"/>
    <property type="evidence" value="ECO:0007669"/>
    <property type="project" value="TreeGrafter"/>
</dbReference>
<evidence type="ECO:0000256" key="5">
    <source>
        <dbReference type="ARBA" id="ARBA00023315"/>
    </source>
</evidence>
<evidence type="ECO:0000256" key="4">
    <source>
        <dbReference type="ARBA" id="ARBA00022984"/>
    </source>
</evidence>
<comment type="caution">
    <text evidence="9">The sequence shown here is derived from an EMBL/GenBank/DDBJ whole genome shotgun (WGS) entry which is preliminary data.</text>
</comment>
<dbReference type="CDD" id="cd13432">
    <property type="entry name" value="LDT_IgD_like_2"/>
    <property type="match status" value="1"/>
</dbReference>
<gene>
    <name evidence="9" type="ORF">A5679_25865</name>
</gene>
<dbReference type="GO" id="GO:0005576">
    <property type="term" value="C:extracellular region"/>
    <property type="evidence" value="ECO:0007669"/>
    <property type="project" value="TreeGrafter"/>
</dbReference>
<evidence type="ECO:0000256" key="6">
    <source>
        <dbReference type="ARBA" id="ARBA00023316"/>
    </source>
</evidence>
<dbReference type="CDD" id="cd16913">
    <property type="entry name" value="YkuD_like"/>
    <property type="match status" value="1"/>
</dbReference>
<dbReference type="GO" id="GO:0008360">
    <property type="term" value="P:regulation of cell shape"/>
    <property type="evidence" value="ECO:0007669"/>
    <property type="project" value="UniProtKB-UniRule"/>
</dbReference>
<dbReference type="Pfam" id="PF17964">
    <property type="entry name" value="Big_10"/>
    <property type="match status" value="1"/>
</dbReference>
<dbReference type="UniPathway" id="UPA00219"/>
<accession>A0A1A2UH27</accession>